<name>A0AAV7QSP2_PLEWA</name>
<feature type="region of interest" description="Disordered" evidence="1">
    <location>
        <begin position="95"/>
        <end position="121"/>
    </location>
</feature>
<evidence type="ECO:0000313" key="2">
    <source>
        <dbReference type="EMBL" id="KAJ1143123.1"/>
    </source>
</evidence>
<reference evidence="2" key="1">
    <citation type="journal article" date="2022" name="bioRxiv">
        <title>Sequencing and chromosome-scale assembly of the giantPleurodeles waltlgenome.</title>
        <authorList>
            <person name="Brown T."/>
            <person name="Elewa A."/>
            <person name="Iarovenko S."/>
            <person name="Subramanian E."/>
            <person name="Araus A.J."/>
            <person name="Petzold A."/>
            <person name="Susuki M."/>
            <person name="Suzuki K.-i.T."/>
            <person name="Hayashi T."/>
            <person name="Toyoda A."/>
            <person name="Oliveira C."/>
            <person name="Osipova E."/>
            <person name="Leigh N.D."/>
            <person name="Simon A."/>
            <person name="Yun M.H."/>
        </authorList>
    </citation>
    <scope>NUCLEOTIDE SEQUENCE</scope>
    <source>
        <strain evidence="2">20211129_DDA</strain>
        <tissue evidence="2">Liver</tissue>
    </source>
</reference>
<comment type="caution">
    <text evidence="2">The sequence shown here is derived from an EMBL/GenBank/DDBJ whole genome shotgun (WGS) entry which is preliminary data.</text>
</comment>
<organism evidence="2 3">
    <name type="scientific">Pleurodeles waltl</name>
    <name type="common">Iberian ribbed newt</name>
    <dbReference type="NCBI Taxonomy" id="8319"/>
    <lineage>
        <taxon>Eukaryota</taxon>
        <taxon>Metazoa</taxon>
        <taxon>Chordata</taxon>
        <taxon>Craniata</taxon>
        <taxon>Vertebrata</taxon>
        <taxon>Euteleostomi</taxon>
        <taxon>Amphibia</taxon>
        <taxon>Batrachia</taxon>
        <taxon>Caudata</taxon>
        <taxon>Salamandroidea</taxon>
        <taxon>Salamandridae</taxon>
        <taxon>Pleurodelinae</taxon>
        <taxon>Pleurodeles</taxon>
    </lineage>
</organism>
<dbReference type="EMBL" id="JANPWB010000010">
    <property type="protein sequence ID" value="KAJ1143123.1"/>
    <property type="molecule type" value="Genomic_DNA"/>
</dbReference>
<feature type="compositionally biased region" description="Polar residues" evidence="1">
    <location>
        <begin position="1"/>
        <end position="11"/>
    </location>
</feature>
<accession>A0AAV7QSP2</accession>
<protein>
    <submittedName>
        <fullName evidence="2">Uncharacterized protein</fullName>
    </submittedName>
</protein>
<gene>
    <name evidence="2" type="ORF">NDU88_009434</name>
</gene>
<proteinExistence type="predicted"/>
<sequence length="121" mass="13440">MSRTNGASLSEITEDTTEHAQTAHEIAELALSVQNTQGCRPPRLQGTRVSTDSLHRRYAELALCTEHTGASLPETAEDKRGADRLHRRYAELTLTDQNKQGRRSPRLQGTRWCTGATQSSH</sequence>
<feature type="region of interest" description="Disordered" evidence="1">
    <location>
        <begin position="1"/>
        <end position="21"/>
    </location>
</feature>
<evidence type="ECO:0000256" key="1">
    <source>
        <dbReference type="SAM" id="MobiDB-lite"/>
    </source>
</evidence>
<keyword evidence="3" id="KW-1185">Reference proteome</keyword>
<evidence type="ECO:0000313" key="3">
    <source>
        <dbReference type="Proteomes" id="UP001066276"/>
    </source>
</evidence>
<dbReference type="AlphaFoldDB" id="A0AAV7QSP2"/>
<dbReference type="Proteomes" id="UP001066276">
    <property type="component" value="Chromosome 6"/>
</dbReference>